<dbReference type="PANTHER" id="PTHR43045">
    <property type="entry name" value="SHIKIMATE TRANSPORTER"/>
    <property type="match status" value="1"/>
</dbReference>
<accession>A0A4Y4D4D5</accession>
<dbReference type="Proteomes" id="UP000315730">
    <property type="component" value="Unassembled WGS sequence"/>
</dbReference>
<dbReference type="GO" id="GO:0022857">
    <property type="term" value="F:transmembrane transporter activity"/>
    <property type="evidence" value="ECO:0007669"/>
    <property type="project" value="InterPro"/>
</dbReference>
<dbReference type="AlphaFoldDB" id="A0A4Y4D4D5"/>
<evidence type="ECO:0008006" key="10">
    <source>
        <dbReference type="Google" id="ProtNLM"/>
    </source>
</evidence>
<keyword evidence="6 7" id="KW-0472">Membrane</keyword>
<dbReference type="InterPro" id="IPR036259">
    <property type="entry name" value="MFS_trans_sf"/>
</dbReference>
<evidence type="ECO:0000256" key="6">
    <source>
        <dbReference type="ARBA" id="ARBA00023136"/>
    </source>
</evidence>
<dbReference type="Gene3D" id="1.20.1250.20">
    <property type="entry name" value="MFS general substrate transporter like domains"/>
    <property type="match status" value="1"/>
</dbReference>
<evidence type="ECO:0000256" key="4">
    <source>
        <dbReference type="ARBA" id="ARBA00022692"/>
    </source>
</evidence>
<reference evidence="8 9" key="1">
    <citation type="submission" date="2019-06" db="EMBL/GenBank/DDBJ databases">
        <title>Whole genome shotgun sequence of Kocuria varians NBRC 15358.</title>
        <authorList>
            <person name="Hosoyama A."/>
            <person name="Uohara A."/>
            <person name="Ohji S."/>
            <person name="Ichikawa N."/>
        </authorList>
    </citation>
    <scope>NUCLEOTIDE SEQUENCE [LARGE SCALE GENOMIC DNA]</scope>
    <source>
        <strain evidence="8 9">NBRC 15358</strain>
    </source>
</reference>
<dbReference type="Pfam" id="PF00083">
    <property type="entry name" value="Sugar_tr"/>
    <property type="match status" value="1"/>
</dbReference>
<evidence type="ECO:0000256" key="7">
    <source>
        <dbReference type="SAM" id="Phobius"/>
    </source>
</evidence>
<sequence>MLYSMANGVWPAFYAEMFPTRVRVSGLALGTQIGFAISGGITPILATAVSGAQGDNWFNVALVVCGAALLSAIAAFTAKETKSRSLREIDNLHTSRTEALEIITLDKQGVGHRR</sequence>
<protein>
    <recommendedName>
        <fullName evidence="10">Major facilitator superfamily (MFS) profile domain-containing protein</fullName>
    </recommendedName>
</protein>
<comment type="caution">
    <text evidence="8">The sequence shown here is derived from an EMBL/GenBank/DDBJ whole genome shotgun (WGS) entry which is preliminary data.</text>
</comment>
<dbReference type="InterPro" id="IPR005828">
    <property type="entry name" value="MFS_sugar_transport-like"/>
</dbReference>
<gene>
    <name evidence="8" type="ORF">KVA01_16210</name>
</gene>
<organism evidence="8 9">
    <name type="scientific">Kocuria varians</name>
    <name type="common">Micrococcus varians</name>
    <dbReference type="NCBI Taxonomy" id="1272"/>
    <lineage>
        <taxon>Bacteria</taxon>
        <taxon>Bacillati</taxon>
        <taxon>Actinomycetota</taxon>
        <taxon>Actinomycetes</taxon>
        <taxon>Micrococcales</taxon>
        <taxon>Micrococcaceae</taxon>
        <taxon>Kocuria</taxon>
    </lineage>
</organism>
<keyword evidence="5 7" id="KW-1133">Transmembrane helix</keyword>
<keyword evidence="9" id="KW-1185">Reference proteome</keyword>
<comment type="subcellular location">
    <subcellularLocation>
        <location evidence="1">Cell membrane</location>
        <topology evidence="1">Multi-pass membrane protein</topology>
    </subcellularLocation>
</comment>
<dbReference type="SUPFAM" id="SSF103473">
    <property type="entry name" value="MFS general substrate transporter"/>
    <property type="match status" value="1"/>
</dbReference>
<keyword evidence="2" id="KW-0813">Transport</keyword>
<keyword evidence="3" id="KW-1003">Cell membrane</keyword>
<dbReference type="EMBL" id="BJNW01000013">
    <property type="protein sequence ID" value="GEC99466.1"/>
    <property type="molecule type" value="Genomic_DNA"/>
</dbReference>
<keyword evidence="4 7" id="KW-0812">Transmembrane</keyword>
<proteinExistence type="predicted"/>
<feature type="transmembrane region" description="Helical" evidence="7">
    <location>
        <begin position="27"/>
        <end position="51"/>
    </location>
</feature>
<name>A0A4Y4D4D5_KOCVA</name>
<evidence type="ECO:0000256" key="3">
    <source>
        <dbReference type="ARBA" id="ARBA00022475"/>
    </source>
</evidence>
<dbReference type="PANTHER" id="PTHR43045:SF1">
    <property type="entry name" value="SHIKIMATE TRANSPORTER"/>
    <property type="match status" value="1"/>
</dbReference>
<feature type="transmembrane region" description="Helical" evidence="7">
    <location>
        <begin position="57"/>
        <end position="78"/>
    </location>
</feature>
<evidence type="ECO:0000313" key="9">
    <source>
        <dbReference type="Proteomes" id="UP000315730"/>
    </source>
</evidence>
<evidence type="ECO:0000313" key="8">
    <source>
        <dbReference type="EMBL" id="GEC99466.1"/>
    </source>
</evidence>
<dbReference type="STRING" id="1272.GCA_900014985_01710"/>
<evidence type="ECO:0000256" key="5">
    <source>
        <dbReference type="ARBA" id="ARBA00022989"/>
    </source>
</evidence>
<evidence type="ECO:0000256" key="1">
    <source>
        <dbReference type="ARBA" id="ARBA00004651"/>
    </source>
</evidence>
<dbReference type="GO" id="GO:0005886">
    <property type="term" value="C:plasma membrane"/>
    <property type="evidence" value="ECO:0007669"/>
    <property type="project" value="UniProtKB-SubCell"/>
</dbReference>
<evidence type="ECO:0000256" key="2">
    <source>
        <dbReference type="ARBA" id="ARBA00022448"/>
    </source>
</evidence>